<evidence type="ECO:0000313" key="3">
    <source>
        <dbReference type="Proteomes" id="UP000019277"/>
    </source>
</evidence>
<proteinExistence type="predicted"/>
<organism evidence="2 3">
    <name type="scientific">Actinokineospora spheciospongiae</name>
    <dbReference type="NCBI Taxonomy" id="909613"/>
    <lineage>
        <taxon>Bacteria</taxon>
        <taxon>Bacillati</taxon>
        <taxon>Actinomycetota</taxon>
        <taxon>Actinomycetes</taxon>
        <taxon>Pseudonocardiales</taxon>
        <taxon>Pseudonocardiaceae</taxon>
        <taxon>Actinokineospora</taxon>
    </lineage>
</organism>
<dbReference type="AlphaFoldDB" id="W7IJ75"/>
<evidence type="ECO:0000256" key="1">
    <source>
        <dbReference type="SAM" id="MobiDB-lite"/>
    </source>
</evidence>
<dbReference type="OrthoDB" id="9800597at2"/>
<dbReference type="Proteomes" id="UP000019277">
    <property type="component" value="Unassembled WGS sequence"/>
</dbReference>
<dbReference type="Gene3D" id="3.40.30.10">
    <property type="entry name" value="Glutaredoxin"/>
    <property type="match status" value="1"/>
</dbReference>
<dbReference type="InterPro" id="IPR036249">
    <property type="entry name" value="Thioredoxin-like_sf"/>
</dbReference>
<comment type="caution">
    <text evidence="2">The sequence shown here is derived from an EMBL/GenBank/DDBJ whole genome shotgun (WGS) entry which is preliminary data.</text>
</comment>
<sequence length="227" mass="23713">MREHRLVLVGMGADAANRETDLRILAEEVGARVAYLQLGAPTLHDVLDDLAATEPGSLVRLVAVPTAGTVSPARSWLRRVAGDWVRRFPGVLAITVADRAVTGEEAGLSSPAWDTAPGHGRHVLVCHGPRCSARGAAETAEALARALRERGVGVDGVLLTHTGCLYPCNHGPVVAVASDDQWWGPVTAQGARDLVAAWAADPRSGARRPVSRPGALAEALPPPHGQG</sequence>
<dbReference type="EMBL" id="AYXG01000139">
    <property type="protein sequence ID" value="EWC60905.1"/>
    <property type="molecule type" value="Genomic_DNA"/>
</dbReference>
<accession>W7IJ75</accession>
<dbReference type="eggNOG" id="COG3411">
    <property type="taxonomic scope" value="Bacteria"/>
</dbReference>
<gene>
    <name evidence="2" type="ORF">UO65_3835</name>
</gene>
<dbReference type="SUPFAM" id="SSF52833">
    <property type="entry name" value="Thioredoxin-like"/>
    <property type="match status" value="1"/>
</dbReference>
<name>W7IJ75_9PSEU</name>
<keyword evidence="3" id="KW-1185">Reference proteome</keyword>
<feature type="region of interest" description="Disordered" evidence="1">
    <location>
        <begin position="202"/>
        <end position="227"/>
    </location>
</feature>
<reference evidence="2 3" key="1">
    <citation type="journal article" date="2014" name="Genome Announc.">
        <title>Draft Genome Sequence of the Antitrypanosomally Active Sponge-Associated Bacterium Actinokineospora sp. Strain EG49.</title>
        <authorList>
            <person name="Harjes J."/>
            <person name="Ryu T."/>
            <person name="Abdelmohsen U.R."/>
            <person name="Moitinho-Silva L."/>
            <person name="Horn H."/>
            <person name="Ravasi T."/>
            <person name="Hentschel U."/>
        </authorList>
    </citation>
    <scope>NUCLEOTIDE SEQUENCE [LARGE SCALE GENOMIC DNA]</scope>
    <source>
        <strain evidence="2 3">EG49</strain>
    </source>
</reference>
<dbReference type="RefSeq" id="WP_146241297.1">
    <property type="nucleotide sequence ID" value="NZ_AYXG01000139.1"/>
</dbReference>
<evidence type="ECO:0000313" key="2">
    <source>
        <dbReference type="EMBL" id="EWC60905.1"/>
    </source>
</evidence>
<dbReference type="CDD" id="cd02980">
    <property type="entry name" value="TRX_Fd_family"/>
    <property type="match status" value="1"/>
</dbReference>
<protein>
    <submittedName>
        <fullName evidence="2">Putative 2Fe-2S ferredoxin CbiW</fullName>
    </submittedName>
</protein>
<accession>A0A8E3BFJ3</accession>
<dbReference type="STRING" id="909613.UO65_3835"/>